<gene>
    <name evidence="6" type="ORF">KHLLAP_LOCUS8948</name>
</gene>
<dbReference type="SUPFAM" id="SSF144232">
    <property type="entry name" value="HIT/MYND zinc finger-like"/>
    <property type="match status" value="1"/>
</dbReference>
<keyword evidence="3" id="KW-0862">Zinc</keyword>
<proteinExistence type="predicted"/>
<comment type="caution">
    <text evidence="6">The sequence shown here is derived from an EMBL/GenBank/DDBJ whole genome shotgun (WGS) entry which is preliminary data.</text>
</comment>
<dbReference type="InterPro" id="IPR046824">
    <property type="entry name" value="Mss51-like_C"/>
</dbReference>
<feature type="domain" description="MYND-type" evidence="5">
    <location>
        <begin position="32"/>
        <end position="71"/>
    </location>
</feature>
<evidence type="ECO:0000313" key="6">
    <source>
        <dbReference type="EMBL" id="CAJ2508480.1"/>
    </source>
</evidence>
<evidence type="ECO:0000256" key="1">
    <source>
        <dbReference type="ARBA" id="ARBA00022723"/>
    </source>
</evidence>
<evidence type="ECO:0000256" key="2">
    <source>
        <dbReference type="ARBA" id="ARBA00022771"/>
    </source>
</evidence>
<sequence length="446" mass="49690">MPAKCKIRERIAASNGGSVPALPVGAVRGYRCFRCFETSDKILISSACKRAYYRSKECKRLDWSLKHKKHCGAFSLIDLHDTDLHFIIQAQAYCASCRRTAVQLADRKTALIPCDKCRLVYSCADCSSSPEHSPAICAAYQDHAQFEDFQIGFFEDNGTVSPAACTEFPRETRKLLADAAGWYDYWVNISNAPGVAGVVKPDFTDLEEQVLRLASEDERVEAEGMRMFFACASNTATMSLTILSALEDISWEAPQLRLHIVGATGRELTALASFEEILHLTPSLRGLHITAVGPGLPSVLDNGRNGHHYMPKSDLECCPACTADGRTRSVSMYQGLYHEFAKTGDYEKPDLVVLFNSGWVDGDDALSDWEPTIQGLVEDNVPALFTTYNAGEAQNEQMRMRALGAKFLVEVAEDKWKGLVPEPEFIDEEYGMWHYNAYRYVIQGKK</sequence>
<name>A0AAI8VP50_9PEZI</name>
<dbReference type="Gene3D" id="6.10.140.2220">
    <property type="match status" value="1"/>
</dbReference>
<dbReference type="PANTHER" id="PTHR46920">
    <property type="match status" value="1"/>
</dbReference>
<dbReference type="GO" id="GO:0008270">
    <property type="term" value="F:zinc ion binding"/>
    <property type="evidence" value="ECO:0007669"/>
    <property type="project" value="UniProtKB-KW"/>
</dbReference>
<protein>
    <submittedName>
        <fullName evidence="6">Uu.00g135060.m01.CDS01</fullName>
    </submittedName>
</protein>
<evidence type="ECO:0000256" key="3">
    <source>
        <dbReference type="ARBA" id="ARBA00022833"/>
    </source>
</evidence>
<dbReference type="PANTHER" id="PTHR46920:SF1">
    <property type="entry name" value="PROTEIN MSS51 HOMOLOG, MITOCHONDRIAL-RELATED"/>
    <property type="match status" value="1"/>
</dbReference>
<keyword evidence="1" id="KW-0479">Metal-binding</keyword>
<keyword evidence="2 4" id="KW-0863">Zinc-finger</keyword>
<dbReference type="InterPro" id="IPR052839">
    <property type="entry name" value="Mito_gene_expr_regulator"/>
</dbReference>
<dbReference type="PROSITE" id="PS50865">
    <property type="entry name" value="ZF_MYND_2"/>
    <property type="match status" value="1"/>
</dbReference>
<evidence type="ECO:0000259" key="5">
    <source>
        <dbReference type="PROSITE" id="PS50865"/>
    </source>
</evidence>
<evidence type="ECO:0000256" key="4">
    <source>
        <dbReference type="PROSITE-ProRule" id="PRU00134"/>
    </source>
</evidence>
<organism evidence="6 7">
    <name type="scientific">Anthostomella pinea</name>
    <dbReference type="NCBI Taxonomy" id="933095"/>
    <lineage>
        <taxon>Eukaryota</taxon>
        <taxon>Fungi</taxon>
        <taxon>Dikarya</taxon>
        <taxon>Ascomycota</taxon>
        <taxon>Pezizomycotina</taxon>
        <taxon>Sordariomycetes</taxon>
        <taxon>Xylariomycetidae</taxon>
        <taxon>Xylariales</taxon>
        <taxon>Xylariaceae</taxon>
        <taxon>Anthostomella</taxon>
    </lineage>
</organism>
<dbReference type="EMBL" id="CAUWAG010000012">
    <property type="protein sequence ID" value="CAJ2508480.1"/>
    <property type="molecule type" value="Genomic_DNA"/>
</dbReference>
<evidence type="ECO:0000313" key="7">
    <source>
        <dbReference type="Proteomes" id="UP001295740"/>
    </source>
</evidence>
<reference evidence="6" key="1">
    <citation type="submission" date="2023-10" db="EMBL/GenBank/DDBJ databases">
        <authorList>
            <person name="Hackl T."/>
        </authorList>
    </citation>
    <scope>NUCLEOTIDE SEQUENCE</scope>
</reference>
<accession>A0AAI8VP50</accession>
<dbReference type="Proteomes" id="UP001295740">
    <property type="component" value="Unassembled WGS sequence"/>
</dbReference>
<dbReference type="AlphaFoldDB" id="A0AAI8VP50"/>
<dbReference type="Pfam" id="PF01753">
    <property type="entry name" value="zf-MYND"/>
    <property type="match status" value="1"/>
</dbReference>
<keyword evidence="7" id="KW-1185">Reference proteome</keyword>
<dbReference type="Pfam" id="PF20179">
    <property type="entry name" value="MSS51_C"/>
    <property type="match status" value="1"/>
</dbReference>
<dbReference type="InterPro" id="IPR002893">
    <property type="entry name" value="Znf_MYND"/>
</dbReference>